<dbReference type="EMBL" id="CAJVRM010000109">
    <property type="protein sequence ID" value="CAG8974599.1"/>
    <property type="molecule type" value="Genomic_DNA"/>
</dbReference>
<accession>A0A9N9LG54</accession>
<organism evidence="1 2">
    <name type="scientific">Hymenoscyphus albidus</name>
    <dbReference type="NCBI Taxonomy" id="595503"/>
    <lineage>
        <taxon>Eukaryota</taxon>
        <taxon>Fungi</taxon>
        <taxon>Dikarya</taxon>
        <taxon>Ascomycota</taxon>
        <taxon>Pezizomycotina</taxon>
        <taxon>Leotiomycetes</taxon>
        <taxon>Helotiales</taxon>
        <taxon>Helotiaceae</taxon>
        <taxon>Hymenoscyphus</taxon>
    </lineage>
</organism>
<name>A0A9N9LG54_9HELO</name>
<dbReference type="OrthoDB" id="5420711at2759"/>
<dbReference type="PANTHER" id="PTHR42085">
    <property type="entry name" value="F-BOX DOMAIN-CONTAINING PROTEIN"/>
    <property type="match status" value="1"/>
</dbReference>
<gene>
    <name evidence="1" type="ORF">HYALB_00004397</name>
</gene>
<dbReference type="InterPro" id="IPR038883">
    <property type="entry name" value="AN11006-like"/>
</dbReference>
<dbReference type="Proteomes" id="UP000701801">
    <property type="component" value="Unassembled WGS sequence"/>
</dbReference>
<proteinExistence type="predicted"/>
<sequence length="230" mass="26648">MADHQSPLMRLPRELRLEIYKLLFNDKNHKALDIRSDDLTTYRLISDVEFHPSIMGVNRQIYDELSFLLYSRHSFGFGEDIEVIVPFLSNLRSHTRPLINEISLFKQISIYIHAQSDQCEWSNVCHYLAKNMHLKSLKLIVEGGRPSAGWEGMPQYDLSDFQTLHRAKYEALEWVWELLSIQGLQKLEVSSGIHHCPRARSLPLAFSADFSASIETELADFLRSKMLPKS</sequence>
<protein>
    <recommendedName>
        <fullName evidence="3">F-box domain-containing protein</fullName>
    </recommendedName>
</protein>
<evidence type="ECO:0008006" key="3">
    <source>
        <dbReference type="Google" id="ProtNLM"/>
    </source>
</evidence>
<dbReference type="AlphaFoldDB" id="A0A9N9LG54"/>
<keyword evidence="2" id="KW-1185">Reference proteome</keyword>
<evidence type="ECO:0000313" key="1">
    <source>
        <dbReference type="EMBL" id="CAG8974599.1"/>
    </source>
</evidence>
<evidence type="ECO:0000313" key="2">
    <source>
        <dbReference type="Proteomes" id="UP000701801"/>
    </source>
</evidence>
<reference evidence="1" key="1">
    <citation type="submission" date="2021-07" db="EMBL/GenBank/DDBJ databases">
        <authorList>
            <person name="Durling M."/>
        </authorList>
    </citation>
    <scope>NUCLEOTIDE SEQUENCE</scope>
</reference>
<dbReference type="PANTHER" id="PTHR42085:SF2">
    <property type="entry name" value="F-BOX DOMAIN-CONTAINING PROTEIN"/>
    <property type="match status" value="1"/>
</dbReference>
<comment type="caution">
    <text evidence="1">The sequence shown here is derived from an EMBL/GenBank/DDBJ whole genome shotgun (WGS) entry which is preliminary data.</text>
</comment>